<evidence type="ECO:0000313" key="4">
    <source>
        <dbReference type="Proteomes" id="UP000289841"/>
    </source>
</evidence>
<dbReference type="AlphaFoldDB" id="A0A449BEA6"/>
<dbReference type="EMBL" id="LR215048">
    <property type="protein sequence ID" value="VEU80640.1"/>
    <property type="molecule type" value="Genomic_DNA"/>
</dbReference>
<organism evidence="3 4">
    <name type="scientific">Haploplasma axanthum</name>
    <name type="common">Acholeplasma axanthum</name>
    <dbReference type="NCBI Taxonomy" id="29552"/>
    <lineage>
        <taxon>Bacteria</taxon>
        <taxon>Bacillati</taxon>
        <taxon>Mycoplasmatota</taxon>
        <taxon>Mollicutes</taxon>
        <taxon>Acholeplasmatales</taxon>
        <taxon>Acholeplasmataceae</taxon>
        <taxon>Haploplasma</taxon>
    </lineage>
</organism>
<dbReference type="STRING" id="1278311.GCA_000428705_00372"/>
<feature type="coiled-coil region" evidence="1">
    <location>
        <begin position="133"/>
        <end position="164"/>
    </location>
</feature>
<dbReference type="OrthoDB" id="8477532at2"/>
<dbReference type="KEGG" id="aaxa:NCTC10138_01019"/>
<protein>
    <submittedName>
        <fullName evidence="3">Uncharacterized protein</fullName>
    </submittedName>
</protein>
<keyword evidence="2" id="KW-0812">Transmembrane</keyword>
<keyword evidence="4" id="KW-1185">Reference proteome</keyword>
<keyword evidence="2" id="KW-0472">Membrane</keyword>
<sequence>MGNEQTETYEDIYEPLKAYKNIYKDKNYKLSQEYFENLVNESGVNAGENKILNDKIKKKTKEANNLKSEINKKNVLKFIVWFFIILSVVAVIYGIAQIVNKNTDIVSILMIAIGIPALIILIYILRKKINPKLKELTDSHQDLTKKINELIQEAYQQLEALNKLFTETMSLELFKKTIPNINMDLVFDSRRLDYLVNKFGFYDQEDINRSALFVQSGDIKGNPFYLGKELVHKLGEKAYTGAITIHWTTTSRVNGKTVTNHHSQTLTETIYRPCPYYNRETYLVYGNEAAPDLIFSRTDSDAENMTQKQIDKTVDREIKRISKKSEKSISKGGGFTVLGNSEFEVLFRATNRNNEAQFRLLFTPLAQQQLLEIMKDKELGYGDNFNFIKHKMINAVFPEHLNDFEIRPNPNIFRGYDLEAMKLNFLNFQTEYFRKVYFTFAPILSIPLYQQHMPHEYIYKDLYDSYVSFYEHESVVNKMNAEEFKHPLSQTPNILKTKIIKSNDYKDVIEVTSYGYETVPRVDFFTKMGGDGRLHTIPVHWTEYIAVSRNTEVLINVPEEEKELTYQERFRKIIENAEKQGIDPKEMQKIGLYLAYILKK</sequence>
<keyword evidence="1" id="KW-0175">Coiled coil</keyword>
<proteinExistence type="predicted"/>
<dbReference type="NCBIfam" id="NF046000">
    <property type="entry name" value="MAG1210_fam"/>
    <property type="match status" value="1"/>
</dbReference>
<evidence type="ECO:0000256" key="1">
    <source>
        <dbReference type="SAM" id="Coils"/>
    </source>
</evidence>
<feature type="coiled-coil region" evidence="1">
    <location>
        <begin position="49"/>
        <end position="76"/>
    </location>
</feature>
<feature type="transmembrane region" description="Helical" evidence="2">
    <location>
        <begin position="78"/>
        <end position="99"/>
    </location>
</feature>
<accession>A0A449BEA6</accession>
<dbReference type="Proteomes" id="UP000289841">
    <property type="component" value="Chromosome"/>
</dbReference>
<feature type="transmembrane region" description="Helical" evidence="2">
    <location>
        <begin position="105"/>
        <end position="125"/>
    </location>
</feature>
<name>A0A449BEA6_HAPAX</name>
<keyword evidence="2" id="KW-1133">Transmembrane helix</keyword>
<dbReference type="RefSeq" id="WP_026390069.1">
    <property type="nucleotide sequence ID" value="NZ_LR215048.1"/>
</dbReference>
<evidence type="ECO:0000256" key="2">
    <source>
        <dbReference type="SAM" id="Phobius"/>
    </source>
</evidence>
<reference evidence="3 4" key="1">
    <citation type="submission" date="2019-01" db="EMBL/GenBank/DDBJ databases">
        <authorList>
            <consortium name="Pathogen Informatics"/>
        </authorList>
    </citation>
    <scope>NUCLEOTIDE SEQUENCE [LARGE SCALE GENOMIC DNA]</scope>
    <source>
        <strain evidence="3 4">NCTC10138</strain>
    </source>
</reference>
<gene>
    <name evidence="3" type="ORF">NCTC10138_01019</name>
</gene>
<evidence type="ECO:0000313" key="3">
    <source>
        <dbReference type="EMBL" id="VEU80640.1"/>
    </source>
</evidence>